<keyword evidence="9" id="KW-1185">Reference proteome</keyword>
<evidence type="ECO:0000256" key="5">
    <source>
        <dbReference type="ARBA" id="ARBA00022927"/>
    </source>
</evidence>
<gene>
    <name evidence="8" type="ORF">BN860_04368g</name>
</gene>
<evidence type="ECO:0000259" key="7">
    <source>
        <dbReference type="PROSITE" id="PS50166"/>
    </source>
</evidence>
<evidence type="ECO:0000256" key="4">
    <source>
        <dbReference type="ARBA" id="ARBA00022490"/>
    </source>
</evidence>
<dbReference type="Gene3D" id="1.25.10.10">
    <property type="entry name" value="Leucine-rich Repeat Variant"/>
    <property type="match status" value="1"/>
</dbReference>
<dbReference type="GO" id="GO:0031267">
    <property type="term" value="F:small GTPase binding"/>
    <property type="evidence" value="ECO:0007669"/>
    <property type="project" value="InterPro"/>
</dbReference>
<keyword evidence="3" id="KW-0813">Transport</keyword>
<evidence type="ECO:0000256" key="6">
    <source>
        <dbReference type="ARBA" id="ARBA00023242"/>
    </source>
</evidence>
<dbReference type="GO" id="GO:0006606">
    <property type="term" value="P:protein import into nucleus"/>
    <property type="evidence" value="ECO:0007669"/>
    <property type="project" value="TreeGrafter"/>
</dbReference>
<dbReference type="FunFam" id="1.25.10.10:FF:000244">
    <property type="entry name" value="Nonsense-mediated mRNA decay protein"/>
    <property type="match status" value="1"/>
</dbReference>
<evidence type="ECO:0000313" key="8">
    <source>
        <dbReference type="EMBL" id="CDF91307.1"/>
    </source>
</evidence>
<evidence type="ECO:0000256" key="1">
    <source>
        <dbReference type="ARBA" id="ARBA00004123"/>
    </source>
</evidence>
<dbReference type="PANTHER" id="PTHR10997">
    <property type="entry name" value="IMPORTIN-7, 8, 11"/>
    <property type="match status" value="1"/>
</dbReference>
<dbReference type="SMART" id="SM00913">
    <property type="entry name" value="IBN_N"/>
    <property type="match status" value="1"/>
</dbReference>
<sequence length="1021" mass="116068">MDVGGLLLCFAGTLDQNSQTRSNAELQLKQVSSTPGFLGACLDIIAAEPTPENIRLSASLYFKNKCVNGWNGKYTGKNDLLNYVVDQDEKPVIKDMLIHTLVACVKASPRCARVLKSALGVIVYTEFSEGHWDDLLTRSFKSLAGHDLDEAYVGLLCLSEIFRTYRWKENDSRQGLEVLILQYFPDLLRYGTEQLLKGGAKVSDVKRGEMLLLLIKIYKFVTYLDLPFTLQRSEAFIPWANFFVAIIQMPLTADFVTGNDHDSRSKNPWVKCKKWSYAILYRLYQRFASESLTRKFEYEEFRNLYRNEFLPQLLQLLFQQLEQWSSGALWLSDECLYYILSFIEQTIVQKPTWKLVKPHYATILEHVIFPMLCPNDEKLEIFENDPQEYIHRNLELWDENYSPDLAAVSVLTTSVTKHGKYTLQPTVEFVIATLQANVGSSASLPIAVKVESAFRIFSSIVDRLTTEDSPYLSELETFLNTFVFPFFSSPFGFLRTRVCEICSKLGAISFQKSTLVDTIYGGIMVCLNDSNGCLPAQLLAALALQAFIHVPEFQTALSPVVLPIMQKLLDISNEFESDTISGVMQDFVEQFADQLQPFGVDLMNTLVQQFLKLAIELHEASNVDPNSLLDDNDIPDESDKQMAALGILSTTISILLSFENSPEMLKNLEQSFYPAAEFILKYEIEDFYRECCEFVENSTFLLRNITPISWKILELIGESNRKQDSMVSFYLEDCIYALNNYLLYGSDELRKNEFYSRILFEIYDKAVNDADKTLSELATVLDLSQKMILSLNHSLTDAQKRRLINDATHAIVVKQEELRENIVFGVTSFNVIASGLAYFPTLTLEILKTYDCIELFFKTWLTFYVPNVKRVYDIKLSILALLNIITEVPDKALATVLGGDIIPRLGKTTVDLISRFPSAQRLLQEKRMGFSTGAFSLDEPNDWKNDSGTLKFVNGETFDAAEDFEDLEEDSLSGSLLDPIDVYASVKIFAINLQTTNPEKYTRVGSEMSPDDQVLFNRIIS</sequence>
<comment type="subcellular location">
    <subcellularLocation>
        <location evidence="2">Cytoplasm</location>
    </subcellularLocation>
    <subcellularLocation>
        <location evidence="1">Nucleus</location>
    </subcellularLocation>
</comment>
<dbReference type="OrthoDB" id="760868at2759"/>
<evidence type="ECO:0000256" key="2">
    <source>
        <dbReference type="ARBA" id="ARBA00004496"/>
    </source>
</evidence>
<keyword evidence="5" id="KW-0653">Protein transport</keyword>
<proteinExistence type="predicted"/>
<reference evidence="9" key="1">
    <citation type="journal article" date="2013" name="Genome Announc.">
        <title>Genome sequence of the food spoilage yeast Zygosaccharomyces bailii CLIB 213(T).</title>
        <authorList>
            <person name="Galeote V."/>
            <person name="Bigey F."/>
            <person name="Devillers H."/>
            <person name="Neuveglise C."/>
            <person name="Dequin S."/>
        </authorList>
    </citation>
    <scope>NUCLEOTIDE SEQUENCE [LARGE SCALE GENOMIC DNA]</scope>
    <source>
        <strain evidence="9">CLIB 213 / ATCC 58445 / CBS 680 / CCRC 21525 / NBRC 1098 / NCYC 1416 / NRRL Y-2227</strain>
    </source>
</reference>
<evidence type="ECO:0000313" key="9">
    <source>
        <dbReference type="Proteomes" id="UP000019375"/>
    </source>
</evidence>
<dbReference type="PANTHER" id="PTHR10997:SF18">
    <property type="entry name" value="D-IMPORTIN 7_RANBP7"/>
    <property type="match status" value="1"/>
</dbReference>
<dbReference type="InterPro" id="IPR011989">
    <property type="entry name" value="ARM-like"/>
</dbReference>
<dbReference type="Pfam" id="PF03810">
    <property type="entry name" value="IBN_N"/>
    <property type="match status" value="1"/>
</dbReference>
<accession>A0A8J2T9H6</accession>
<dbReference type="SUPFAM" id="SSF48371">
    <property type="entry name" value="ARM repeat"/>
    <property type="match status" value="1"/>
</dbReference>
<dbReference type="InterPro" id="IPR016024">
    <property type="entry name" value="ARM-type_fold"/>
</dbReference>
<name>A0A8J2T9H6_ZYGB2</name>
<dbReference type="GO" id="GO:0005829">
    <property type="term" value="C:cytosol"/>
    <property type="evidence" value="ECO:0007669"/>
    <property type="project" value="TreeGrafter"/>
</dbReference>
<keyword evidence="4" id="KW-0963">Cytoplasm</keyword>
<dbReference type="PROSITE" id="PS50166">
    <property type="entry name" value="IMPORTIN_B_NT"/>
    <property type="match status" value="1"/>
</dbReference>
<organism evidence="8 9">
    <name type="scientific">Zygosaccharomyces bailii (strain CLIB 213 / ATCC 58445 / CBS 680 / BCRC 21525 / NBRC 1098 / NCYC 1416 / NRRL Y-2227)</name>
    <dbReference type="NCBI Taxonomy" id="1333698"/>
    <lineage>
        <taxon>Eukaryota</taxon>
        <taxon>Fungi</taxon>
        <taxon>Dikarya</taxon>
        <taxon>Ascomycota</taxon>
        <taxon>Saccharomycotina</taxon>
        <taxon>Saccharomycetes</taxon>
        <taxon>Saccharomycetales</taxon>
        <taxon>Saccharomycetaceae</taxon>
        <taxon>Zygosaccharomyces</taxon>
    </lineage>
</organism>
<keyword evidence="6" id="KW-0539">Nucleus</keyword>
<dbReference type="GO" id="GO:0005635">
    <property type="term" value="C:nuclear envelope"/>
    <property type="evidence" value="ECO:0007669"/>
    <property type="project" value="TreeGrafter"/>
</dbReference>
<feature type="domain" description="Importin N-terminal" evidence="7">
    <location>
        <begin position="24"/>
        <end position="103"/>
    </location>
</feature>
<protein>
    <submittedName>
        <fullName evidence="8">ZYBA0S10-04368g1_1</fullName>
    </submittedName>
</protein>
<dbReference type="InterPro" id="IPR001494">
    <property type="entry name" value="Importin-beta_N"/>
</dbReference>
<dbReference type="EMBL" id="HG316463">
    <property type="protein sequence ID" value="CDF91307.1"/>
    <property type="molecule type" value="Genomic_DNA"/>
</dbReference>
<evidence type="ECO:0000256" key="3">
    <source>
        <dbReference type="ARBA" id="ARBA00022448"/>
    </source>
</evidence>
<dbReference type="Proteomes" id="UP000019375">
    <property type="component" value="Unassembled WGS sequence"/>
</dbReference>
<dbReference type="AlphaFoldDB" id="A0A8J2T9H6"/>